<dbReference type="PATRIC" id="fig|365046.3.peg.1137"/>
<proteinExistence type="predicted"/>
<name>F5Y0X8_RAMTT</name>
<dbReference type="KEGG" id="rta:Rta_11110"/>
<protein>
    <recommendedName>
        <fullName evidence="4">DUF2946 domain-containing protein</fullName>
    </recommendedName>
</protein>
<feature type="compositionally biased region" description="Basic and acidic residues" evidence="1">
    <location>
        <begin position="46"/>
        <end position="63"/>
    </location>
</feature>
<gene>
    <name evidence="2" type="ordered locus">Rta_11110</name>
</gene>
<reference evidence="3" key="1">
    <citation type="submission" date="2006-01" db="EMBL/GenBank/DDBJ databases">
        <title>Genome of the cyst-dividing bacterium Ramlibacter tataouinensis.</title>
        <authorList>
            <person name="Barakat M."/>
            <person name="Ortet P."/>
            <person name="De Luca G."/>
            <person name="Jourlin-Castelli C."/>
            <person name="Ansaldi M."/>
            <person name="Py B."/>
            <person name="Fichant G."/>
            <person name="Coutinho P."/>
            <person name="Voulhoux R."/>
            <person name="Bastien O."/>
            <person name="Roy S."/>
            <person name="Marechal E."/>
            <person name="Henrissat B."/>
            <person name="Quentin Y."/>
            <person name="Noirot P."/>
            <person name="Filloux A."/>
            <person name="Mejean V."/>
            <person name="DuBow M."/>
            <person name="Barras F."/>
            <person name="Heulin T."/>
        </authorList>
    </citation>
    <scope>NUCLEOTIDE SEQUENCE [LARGE SCALE GENOMIC DNA]</scope>
    <source>
        <strain evidence="3">ATCC BAA-407 / DSM 14655 / LMG 21543 / TTB310</strain>
    </source>
</reference>
<feature type="region of interest" description="Disordered" evidence="1">
    <location>
        <begin position="39"/>
        <end position="68"/>
    </location>
</feature>
<dbReference type="Proteomes" id="UP000008385">
    <property type="component" value="Chromosome"/>
</dbReference>
<keyword evidence="3" id="KW-1185">Reference proteome</keyword>
<accession>F5Y0X8</accession>
<dbReference type="AlphaFoldDB" id="F5Y0X8"/>
<organism evidence="2 3">
    <name type="scientific">Ramlibacter tataouinensis (strain ATCC BAA-407 / DSM 14655 / LMG 21543 / TTB310)</name>
    <dbReference type="NCBI Taxonomy" id="365046"/>
    <lineage>
        <taxon>Bacteria</taxon>
        <taxon>Pseudomonadati</taxon>
        <taxon>Pseudomonadota</taxon>
        <taxon>Betaproteobacteria</taxon>
        <taxon>Burkholderiales</taxon>
        <taxon>Comamonadaceae</taxon>
        <taxon>Ramlibacter</taxon>
    </lineage>
</organism>
<reference evidence="2 3" key="2">
    <citation type="journal article" date="2011" name="PLoS ONE">
        <title>The Cyst-Dividing Bacterium Ramlibacter tataouinensis TTB310 Genome Reveals a Well-Stocked Toolbox for Adaptation to a Desert Environment.</title>
        <authorList>
            <person name="De Luca G."/>
            <person name="Barakat M."/>
            <person name="Ortet P."/>
            <person name="Fochesato S."/>
            <person name="Jourlin-Castelli C."/>
            <person name="Ansaldi M."/>
            <person name="Py B."/>
            <person name="Fichant G."/>
            <person name="Coutinho P.M."/>
            <person name="Voulhoux R."/>
            <person name="Bastien O."/>
            <person name="Marechal E."/>
            <person name="Henrissat B."/>
            <person name="Quentin Y."/>
            <person name="Noirot P."/>
            <person name="Filloux A."/>
            <person name="Mejean V."/>
            <person name="Dubow M.S."/>
            <person name="Barras F."/>
            <person name="Barbe V."/>
            <person name="Weissenbach J."/>
            <person name="Mihalcescu I."/>
            <person name="Vermeglio A."/>
            <person name="Achouak W."/>
            <person name="Heulin T."/>
        </authorList>
    </citation>
    <scope>NUCLEOTIDE SEQUENCE [LARGE SCALE GENOMIC DNA]</scope>
    <source>
        <strain evidence="3">ATCC BAA-407 / DSM 14655 / LMG 21543 / TTB310</strain>
    </source>
</reference>
<evidence type="ECO:0000313" key="3">
    <source>
        <dbReference type="Proteomes" id="UP000008385"/>
    </source>
</evidence>
<evidence type="ECO:0008006" key="4">
    <source>
        <dbReference type="Google" id="ProtNLM"/>
    </source>
</evidence>
<evidence type="ECO:0000256" key="1">
    <source>
        <dbReference type="SAM" id="MobiDB-lite"/>
    </source>
</evidence>
<dbReference type="STRING" id="365046.Rta_11110"/>
<evidence type="ECO:0000313" key="2">
    <source>
        <dbReference type="EMBL" id="AEG92196.1"/>
    </source>
</evidence>
<dbReference type="HOGENOM" id="CLU_1843493_0_0_4"/>
<sequence length="139" mass="15107">MRSSRFLVVLLLAFALIGAQALGLMHRLVHGPQAHLAHALQGGGGHAHEHPQAHDHEHDDDHAGHHHHDGTGWAAALFAGHDDESTCRLFDPLSHEGLPGVPMLALPLALSTFFLDRFQGDFLVRWAALFDARGPPALR</sequence>
<dbReference type="EMBL" id="CP000245">
    <property type="protein sequence ID" value="AEG92196.1"/>
    <property type="molecule type" value="Genomic_DNA"/>
</dbReference>